<dbReference type="InterPro" id="IPR023267">
    <property type="entry name" value="RCMT"/>
</dbReference>
<name>A0A813EL76_POLGL</name>
<comment type="caution">
    <text evidence="7">The sequence shown here is derived from an EMBL/GenBank/DDBJ whole genome shotgun (WGS) entry which is preliminary data.</text>
</comment>
<reference evidence="7" key="1">
    <citation type="submission" date="2021-02" db="EMBL/GenBank/DDBJ databases">
        <authorList>
            <person name="Dougan E. K."/>
            <person name="Rhodes N."/>
            <person name="Thang M."/>
            <person name="Chan C."/>
        </authorList>
    </citation>
    <scope>NUCLEOTIDE SEQUENCE</scope>
</reference>
<evidence type="ECO:0000256" key="1">
    <source>
        <dbReference type="ARBA" id="ARBA00022603"/>
    </source>
</evidence>
<dbReference type="GO" id="GO:0001510">
    <property type="term" value="P:RNA methylation"/>
    <property type="evidence" value="ECO:0007669"/>
    <property type="project" value="InterPro"/>
</dbReference>
<dbReference type="Proteomes" id="UP000654075">
    <property type="component" value="Unassembled WGS sequence"/>
</dbReference>
<dbReference type="EMBL" id="CAJNNV010014685">
    <property type="protein sequence ID" value="CAE8602813.1"/>
    <property type="molecule type" value="Genomic_DNA"/>
</dbReference>
<keyword evidence="1 5" id="KW-0489">Methyltransferase</keyword>
<protein>
    <recommendedName>
        <fullName evidence="6">SAM-dependent MTase RsmB/NOP-type domain-containing protein</fullName>
    </recommendedName>
</protein>
<comment type="caution">
    <text evidence="5">Lacks conserved residue(s) required for the propagation of feature annotation.</text>
</comment>
<feature type="domain" description="SAM-dependent MTase RsmB/NOP-type" evidence="6">
    <location>
        <begin position="115"/>
        <end position="317"/>
    </location>
</feature>
<dbReference type="InterPro" id="IPR049560">
    <property type="entry name" value="MeTrfase_RsmB-F_NOP2_cat"/>
</dbReference>
<proteinExistence type="inferred from homology"/>
<evidence type="ECO:0000313" key="8">
    <source>
        <dbReference type="Proteomes" id="UP000654075"/>
    </source>
</evidence>
<organism evidence="7 8">
    <name type="scientific">Polarella glacialis</name>
    <name type="common">Dinoflagellate</name>
    <dbReference type="NCBI Taxonomy" id="89957"/>
    <lineage>
        <taxon>Eukaryota</taxon>
        <taxon>Sar</taxon>
        <taxon>Alveolata</taxon>
        <taxon>Dinophyceae</taxon>
        <taxon>Suessiales</taxon>
        <taxon>Suessiaceae</taxon>
        <taxon>Polarella</taxon>
    </lineage>
</organism>
<dbReference type="SUPFAM" id="SSF53335">
    <property type="entry name" value="S-adenosyl-L-methionine-dependent methyltransferases"/>
    <property type="match status" value="1"/>
</dbReference>
<dbReference type="Gene3D" id="3.40.50.150">
    <property type="entry name" value="Vaccinia Virus protein VP39"/>
    <property type="match status" value="1"/>
</dbReference>
<dbReference type="GO" id="GO:0003723">
    <property type="term" value="F:RNA binding"/>
    <property type="evidence" value="ECO:0007669"/>
    <property type="project" value="UniProtKB-UniRule"/>
</dbReference>
<accession>A0A813EL76</accession>
<dbReference type="InterPro" id="IPR029063">
    <property type="entry name" value="SAM-dependent_MTases_sf"/>
</dbReference>
<feature type="binding site" evidence="5">
    <location>
        <position position="218"/>
    </location>
    <ligand>
        <name>S-adenosyl-L-methionine</name>
        <dbReference type="ChEBI" id="CHEBI:59789"/>
    </ligand>
</feature>
<dbReference type="InterPro" id="IPR001678">
    <property type="entry name" value="MeTrfase_RsmB-F_NOP2_dom"/>
</dbReference>
<dbReference type="GO" id="GO:0008173">
    <property type="term" value="F:RNA methyltransferase activity"/>
    <property type="evidence" value="ECO:0007669"/>
    <property type="project" value="InterPro"/>
</dbReference>
<sequence length="317" mass="34593">MARREEAGWHAVHAATFGHDRWDDLSIALQRDPEHLCFLNPFLPGAELEVLKTDYGLEQTCIPGAFHFQLPDEADAQFRVVDSTDESVLFVEKVRAARHEVEIRGCDPSEALSPFIFAEGAFLIVALALRVEEGDRILDGGASPGAALVLAGALFARRCARGEPVPPDMQGFLVCNAASKQKSSHVQKMMSSLVPPNLVDHNAYGGTGGPRLVFMTADMGTPSNSVERNGPYDKILLSAPCTDDRRLARGANGGLTKWSSNGAKVSAERQLKWLYNALWLLRDNGILVFCSTALSPEECDGVVERLMLKVRGSFEIE</sequence>
<keyword evidence="2 5" id="KW-0808">Transferase</keyword>
<dbReference type="PANTHER" id="PTHR22807:SF30">
    <property type="entry name" value="28S RRNA (CYTOSINE(4447)-C(5))-METHYLTRANSFERASE-RELATED"/>
    <property type="match status" value="1"/>
</dbReference>
<dbReference type="OrthoDB" id="427002at2759"/>
<evidence type="ECO:0000256" key="5">
    <source>
        <dbReference type="PROSITE-ProRule" id="PRU01023"/>
    </source>
</evidence>
<keyword evidence="8" id="KW-1185">Reference proteome</keyword>
<keyword evidence="4 5" id="KW-0694">RNA-binding</keyword>
<gene>
    <name evidence="7" type="ORF">PGLA1383_LOCUS21048</name>
</gene>
<evidence type="ECO:0000313" key="7">
    <source>
        <dbReference type="EMBL" id="CAE8602813.1"/>
    </source>
</evidence>
<dbReference type="PANTHER" id="PTHR22807">
    <property type="entry name" value="NOP2 YEAST -RELATED NOL1/NOP2/FMU SUN DOMAIN-CONTAINING"/>
    <property type="match status" value="1"/>
</dbReference>
<dbReference type="PROSITE" id="PS51686">
    <property type="entry name" value="SAM_MT_RSMB_NOP"/>
    <property type="match status" value="1"/>
</dbReference>
<keyword evidence="3 5" id="KW-0949">S-adenosyl-L-methionine</keyword>
<evidence type="ECO:0000256" key="2">
    <source>
        <dbReference type="ARBA" id="ARBA00022679"/>
    </source>
</evidence>
<evidence type="ECO:0000256" key="3">
    <source>
        <dbReference type="ARBA" id="ARBA00022691"/>
    </source>
</evidence>
<comment type="similarity">
    <text evidence="5">Belongs to the class I-like SAM-binding methyltransferase superfamily. RsmB/NOP family.</text>
</comment>
<feature type="non-terminal residue" evidence="7">
    <location>
        <position position="1"/>
    </location>
</feature>
<dbReference type="AlphaFoldDB" id="A0A813EL76"/>
<evidence type="ECO:0000259" key="6">
    <source>
        <dbReference type="PROSITE" id="PS51686"/>
    </source>
</evidence>
<dbReference type="Pfam" id="PF01189">
    <property type="entry name" value="Methyltr_RsmB-F"/>
    <property type="match status" value="1"/>
</dbReference>
<evidence type="ECO:0000256" key="4">
    <source>
        <dbReference type="ARBA" id="ARBA00022884"/>
    </source>
</evidence>